<dbReference type="EMBL" id="HG810024">
    <property type="protein sequence ID" value="CDN39604.1"/>
    <property type="molecule type" value="Genomic_DNA"/>
</dbReference>
<sequence length="86" mass="10202">MTNLCNFSNDLFLEIEKKTSEIEVGLIQCIDHIDVKNLECIKRNLNDIMKILIILKCKKDMNKRMNELIDQLSIIDINFNRFCNRL</sequence>
<reference evidence="1" key="1">
    <citation type="submission" date="2014-01" db="EMBL/GenBank/DDBJ databases">
        <title>Draft genome sequence of highly nematicidal Bacillus thuringiensis DB27.</title>
        <authorList>
            <person name="Iatsenko I."/>
            <person name="Pickard D."/>
            <person name="Corton C."/>
            <person name="Dougan G."/>
            <person name="Sommer R.J."/>
        </authorList>
    </citation>
    <scope>NUCLEOTIDE SEQUENCE [LARGE SCALE GENOMIC DNA]</scope>
    <source>
        <strain evidence="1">DB27</strain>
    </source>
</reference>
<dbReference type="HOGENOM" id="CLU_2491481_0_0_9"/>
<dbReference type="Proteomes" id="UP000030682">
    <property type="component" value="Unassembled WGS sequence"/>
</dbReference>
<gene>
    <name evidence="1" type="ORF">BTDB27_p000267</name>
</gene>
<organism evidence="1">
    <name type="scientific">Bacillus thuringiensis DB27</name>
    <dbReference type="NCBI Taxonomy" id="1431339"/>
    <lineage>
        <taxon>Bacteria</taxon>
        <taxon>Bacillati</taxon>
        <taxon>Bacillota</taxon>
        <taxon>Bacilli</taxon>
        <taxon>Bacillales</taxon>
        <taxon>Bacillaceae</taxon>
        <taxon>Bacillus</taxon>
        <taxon>Bacillus cereus group</taxon>
    </lineage>
</organism>
<dbReference type="AlphaFoldDB" id="W8YDI8"/>
<evidence type="ECO:0000313" key="1">
    <source>
        <dbReference type="EMBL" id="CDN39604.1"/>
    </source>
</evidence>
<name>W8YDI8_BACTU</name>
<proteinExistence type="predicted"/>
<reference evidence="1" key="2">
    <citation type="submission" date="2014-01" db="EMBL/GenBank/DDBJ databases">
        <authorList>
            <person name="Aslett M."/>
        </authorList>
    </citation>
    <scope>NUCLEOTIDE SEQUENCE [LARGE SCALE GENOMIC DNA]</scope>
    <source>
        <strain evidence="1">DB27</strain>
    </source>
</reference>
<accession>W8YDI8</accession>
<protein>
    <submittedName>
        <fullName evidence="1">Uncharacterized protein</fullName>
    </submittedName>
</protein>